<reference evidence="1 2" key="1">
    <citation type="submission" date="2019-04" db="EMBL/GenBank/DDBJ databases">
        <title>Friends and foes A comparative genomics study of 23 Aspergillus species from section Flavi.</title>
        <authorList>
            <consortium name="DOE Joint Genome Institute"/>
            <person name="Kjaerbolling I."/>
            <person name="Vesth T."/>
            <person name="Frisvad J.C."/>
            <person name="Nybo J.L."/>
            <person name="Theobald S."/>
            <person name="Kildgaard S."/>
            <person name="Isbrandt T."/>
            <person name="Kuo A."/>
            <person name="Sato A."/>
            <person name="Lyhne E.K."/>
            <person name="Kogle M.E."/>
            <person name="Wiebenga A."/>
            <person name="Kun R.S."/>
            <person name="Lubbers R.J."/>
            <person name="Makela M.R."/>
            <person name="Barry K."/>
            <person name="Chovatia M."/>
            <person name="Clum A."/>
            <person name="Daum C."/>
            <person name="Haridas S."/>
            <person name="He G."/>
            <person name="LaButti K."/>
            <person name="Lipzen A."/>
            <person name="Mondo S."/>
            <person name="Riley R."/>
            <person name="Salamov A."/>
            <person name="Simmons B.A."/>
            <person name="Magnuson J.K."/>
            <person name="Henrissat B."/>
            <person name="Mortensen U.H."/>
            <person name="Larsen T.O."/>
            <person name="Devries R.P."/>
            <person name="Grigoriev I.V."/>
            <person name="Machida M."/>
            <person name="Baker S.E."/>
            <person name="Andersen M.R."/>
        </authorList>
    </citation>
    <scope>NUCLEOTIDE SEQUENCE [LARGE SCALE GENOMIC DNA]</scope>
    <source>
        <strain evidence="1 2">CBS 151.66</strain>
    </source>
</reference>
<dbReference type="AlphaFoldDB" id="A0A5N5X448"/>
<accession>A0A5N5X448</accession>
<evidence type="ECO:0000313" key="1">
    <source>
        <dbReference type="EMBL" id="KAB8074264.1"/>
    </source>
</evidence>
<protein>
    <submittedName>
        <fullName evidence="1">Uncharacterized protein</fullName>
    </submittedName>
</protein>
<dbReference type="EMBL" id="ML732213">
    <property type="protein sequence ID" value="KAB8074264.1"/>
    <property type="molecule type" value="Genomic_DNA"/>
</dbReference>
<dbReference type="OrthoDB" id="4323953at2759"/>
<name>A0A5N5X448_9EURO</name>
<dbReference type="Proteomes" id="UP000326565">
    <property type="component" value="Unassembled WGS sequence"/>
</dbReference>
<sequence>MAPCLQLEVKLCPLLKYTLRRPAHDDDPRPFVFVLSPLNEGYNQSGFVLLRHTSDGKLETVPIPDAIQGPLDIVNVKYPFDVTELKPGRSIVYSGPGETYELVWPGTKNWLRDWGIPNDHPDLIIPGGASVTFTYEQIESPVFNRRRSTPAVLLSDLVQGAPFLSVELSGPDTLVPWGKHSASCHVRYHGGPTDRPIIFRNHVIWEQRRPYRLEESLWELRESGCPGIFLEDPDNTVNVAEEKDFVTLRPGEYWNHSWRILDDIDGWEIRDTWRYHVASRRRWGAVPGDVS</sequence>
<evidence type="ECO:0000313" key="2">
    <source>
        <dbReference type="Proteomes" id="UP000326565"/>
    </source>
</evidence>
<keyword evidence="2" id="KW-1185">Reference proteome</keyword>
<proteinExistence type="predicted"/>
<gene>
    <name evidence="1" type="ORF">BDV29DRAFT_191148</name>
</gene>
<organism evidence="1 2">
    <name type="scientific">Aspergillus leporis</name>
    <dbReference type="NCBI Taxonomy" id="41062"/>
    <lineage>
        <taxon>Eukaryota</taxon>
        <taxon>Fungi</taxon>
        <taxon>Dikarya</taxon>
        <taxon>Ascomycota</taxon>
        <taxon>Pezizomycotina</taxon>
        <taxon>Eurotiomycetes</taxon>
        <taxon>Eurotiomycetidae</taxon>
        <taxon>Eurotiales</taxon>
        <taxon>Aspergillaceae</taxon>
        <taxon>Aspergillus</taxon>
        <taxon>Aspergillus subgen. Circumdati</taxon>
    </lineage>
</organism>